<comment type="similarity">
    <text evidence="2">Belongs to the NAD(P)-dependent epimerase/dehydratase family.</text>
</comment>
<gene>
    <name evidence="4" type="ORF">D515_00670</name>
</gene>
<dbReference type="InterPro" id="IPR001509">
    <property type="entry name" value="Epimerase_deHydtase"/>
</dbReference>
<evidence type="ECO:0000313" key="5">
    <source>
        <dbReference type="Proteomes" id="UP000011223"/>
    </source>
</evidence>
<keyword evidence="5" id="KW-1185">Reference proteome</keyword>
<dbReference type="EMBL" id="ANFM02000014">
    <property type="protein sequence ID" value="EOD80100.1"/>
    <property type="molecule type" value="Genomic_DNA"/>
</dbReference>
<dbReference type="InterPro" id="IPR036291">
    <property type="entry name" value="NAD(P)-bd_dom_sf"/>
</dbReference>
<evidence type="ECO:0000313" key="4">
    <source>
        <dbReference type="EMBL" id="EOD80100.1"/>
    </source>
</evidence>
<evidence type="ECO:0000256" key="2">
    <source>
        <dbReference type="ARBA" id="ARBA00007637"/>
    </source>
</evidence>
<dbReference type="PANTHER" id="PTHR43000">
    <property type="entry name" value="DTDP-D-GLUCOSE 4,6-DEHYDRATASE-RELATED"/>
    <property type="match status" value="1"/>
</dbReference>
<protein>
    <submittedName>
        <fullName evidence="4">UDP-glucose 4-epimerase</fullName>
    </submittedName>
</protein>
<organism evidence="4 5">
    <name type="scientific">Grimontia indica</name>
    <dbReference type="NCBI Taxonomy" id="1056512"/>
    <lineage>
        <taxon>Bacteria</taxon>
        <taxon>Pseudomonadati</taxon>
        <taxon>Pseudomonadota</taxon>
        <taxon>Gammaproteobacteria</taxon>
        <taxon>Vibrionales</taxon>
        <taxon>Vibrionaceae</taxon>
        <taxon>Grimontia</taxon>
    </lineage>
</organism>
<reference evidence="4 5" key="1">
    <citation type="journal article" date="2014" name="PLoS ONE">
        <title>Grimontia indica AK16(T), sp. nov., Isolated from a Seawater Sample Reports the Presence of Pathogenic Genes Similar to Vibrio Genus.</title>
        <authorList>
            <person name="Singh A."/>
            <person name="Vaidya B."/>
            <person name="Khatri I."/>
            <person name="Srinivas T.N."/>
            <person name="Subramanian S."/>
            <person name="Korpole S."/>
            <person name="Pinnaka A.K."/>
        </authorList>
    </citation>
    <scope>NUCLEOTIDE SEQUENCE [LARGE SCALE GENOMIC DNA]</scope>
    <source>
        <strain evidence="4 5">AK16</strain>
    </source>
</reference>
<dbReference type="eggNOG" id="COG0451">
    <property type="taxonomic scope" value="Bacteria"/>
</dbReference>
<dbReference type="Gene3D" id="3.40.50.720">
    <property type="entry name" value="NAD(P)-binding Rossmann-like Domain"/>
    <property type="match status" value="1"/>
</dbReference>
<evidence type="ECO:0000259" key="3">
    <source>
        <dbReference type="Pfam" id="PF01370"/>
    </source>
</evidence>
<dbReference type="SUPFAM" id="SSF51735">
    <property type="entry name" value="NAD(P)-binding Rossmann-fold domains"/>
    <property type="match status" value="1"/>
</dbReference>
<proteinExistence type="inferred from homology"/>
<dbReference type="AlphaFoldDB" id="R1IXR3"/>
<evidence type="ECO:0000256" key="1">
    <source>
        <dbReference type="ARBA" id="ARBA00005125"/>
    </source>
</evidence>
<sequence length="351" mass="38508">MVEQQAKYADILGMFDAARHCLMLESCVLRPRVSETVKFFVTGGSGFVGRRVVEAGKSLGWHSVYQSRSATENAEWQFVTQIDGDTDWSGALTGVDVVVHCAARVHQMTESQSPEDVLASYREVNTLGTLNLARQAAQSGVKRFVFISSIKVNGEKTEKGGAFEPTLADSPTDPYGLSKYEAEIGLREIAEETGMEVVIIRPPLVYGPGVKANFESMMKLMRKGIPLPFGAIDNQRSLVYIDNLVSLIMTCCEHPNAANKTFLVSDNDDVSTTRLMQQIADSMSRPARLIPIPQSLIELSAKVLGKSHLSDRLCGNLQLNVTDTLNTLSWKPPVTFEKGINETVSAFLSDK</sequence>
<accession>R1IXR3</accession>
<comment type="pathway">
    <text evidence="1">Bacterial outer membrane biogenesis; LPS O-antigen biosynthesis.</text>
</comment>
<feature type="domain" description="NAD-dependent epimerase/dehydratase" evidence="3">
    <location>
        <begin position="40"/>
        <end position="259"/>
    </location>
</feature>
<dbReference type="CDD" id="cd05232">
    <property type="entry name" value="UDP_G4E_4_SDR_e"/>
    <property type="match status" value="1"/>
</dbReference>
<dbReference type="Pfam" id="PF01370">
    <property type="entry name" value="Epimerase"/>
    <property type="match status" value="1"/>
</dbReference>
<name>R1IXR3_9GAMM</name>
<dbReference type="Proteomes" id="UP000011223">
    <property type="component" value="Unassembled WGS sequence"/>
</dbReference>
<comment type="caution">
    <text evidence="4">The sequence shown here is derived from an EMBL/GenBank/DDBJ whole genome shotgun (WGS) entry which is preliminary data.</text>
</comment>